<keyword evidence="7" id="KW-1185">Reference proteome</keyword>
<dbReference type="InterPro" id="IPR029349">
    <property type="entry name" value="DUF4443"/>
</dbReference>
<evidence type="ECO:0000256" key="4">
    <source>
        <dbReference type="ARBA" id="ARBA00022917"/>
    </source>
</evidence>
<proteinExistence type="predicted"/>
<dbReference type="InterPro" id="IPR036390">
    <property type="entry name" value="WH_DNA-bd_sf"/>
</dbReference>
<dbReference type="PATRIC" id="fig|1229909.8.peg.1072"/>
<keyword evidence="4" id="KW-0648">Protein biosynthesis</keyword>
<evidence type="ECO:0000313" key="6">
    <source>
        <dbReference type="EMBL" id="AFS82790.1"/>
    </source>
</evidence>
<dbReference type="KEGG" id="nir:NSED_04930"/>
<accession>K0BCP3</accession>
<organism evidence="6 7">
    <name type="scientific">Candidatus Nitrosopumilus sediminis</name>
    <dbReference type="NCBI Taxonomy" id="1229909"/>
    <lineage>
        <taxon>Archaea</taxon>
        <taxon>Nitrososphaerota</taxon>
        <taxon>Nitrososphaeria</taxon>
        <taxon>Nitrosopumilales</taxon>
        <taxon>Nitrosopumilaceae</taxon>
        <taxon>Nitrosopumilus</taxon>
    </lineage>
</organism>
<dbReference type="GO" id="GO:0006412">
    <property type="term" value="P:translation"/>
    <property type="evidence" value="ECO:0007669"/>
    <property type="project" value="UniProtKB-KW"/>
</dbReference>
<name>K0BCP3_9ARCH</name>
<dbReference type="Gene3D" id="1.10.10.10">
    <property type="entry name" value="Winged helix-like DNA-binding domain superfamily/Winged helix DNA-binding domain"/>
    <property type="match status" value="1"/>
</dbReference>
<keyword evidence="1" id="KW-0436">Ligase</keyword>
<reference evidence="6 7" key="1">
    <citation type="journal article" date="2012" name="J. Bacteriol.">
        <title>Draft Genome Sequence of an Ammonia-Oxidizing Archaeon, "Candidatus Nitrosopumilus sediminis" AR2, from Svalbard in the Arctic Circle.</title>
        <authorList>
            <person name="Park S.J."/>
            <person name="Kim J.G."/>
            <person name="Jung M.Y."/>
            <person name="Kim S.J."/>
            <person name="Cha I.T."/>
            <person name="Ghai R."/>
            <person name="Martin-Cuadrado A.B."/>
            <person name="Rodriguez-Valera F."/>
            <person name="Rhee S.K."/>
        </authorList>
    </citation>
    <scope>NUCLEOTIDE SEQUENCE [LARGE SCALE GENOMIC DNA]</scope>
    <source>
        <strain evidence="6 7">AR2</strain>
    </source>
</reference>
<keyword evidence="3" id="KW-0067">ATP-binding</keyword>
<evidence type="ECO:0000256" key="2">
    <source>
        <dbReference type="ARBA" id="ARBA00022741"/>
    </source>
</evidence>
<evidence type="ECO:0000259" key="5">
    <source>
        <dbReference type="Pfam" id="PF14544"/>
    </source>
</evidence>
<dbReference type="SUPFAM" id="SSF55261">
    <property type="entry name" value="GAD domain-like"/>
    <property type="match status" value="1"/>
</dbReference>
<dbReference type="Pfam" id="PF14544">
    <property type="entry name" value="DUF4443"/>
    <property type="match status" value="1"/>
</dbReference>
<dbReference type="Gene3D" id="3.30.1360.30">
    <property type="entry name" value="GAD-like domain"/>
    <property type="match status" value="1"/>
</dbReference>
<dbReference type="GO" id="GO:0004812">
    <property type="term" value="F:aminoacyl-tRNA ligase activity"/>
    <property type="evidence" value="ECO:0007669"/>
    <property type="project" value="InterPro"/>
</dbReference>
<dbReference type="STRING" id="1229909.NSED_04930"/>
<sequence length="214" mass="24078">MLNMQQEIKTLQNIVTRKGSSKVLTFSAPHVLKSIFCFANQKYVSRATFCKEIHLGEGAVKTLISHLKEYGIASSIKSGTFLTKKGIKFATEFYNALPSQGFLKKCNITNGKYNYAILLKKNYISKIGNGMQQRDYAILYGASDSLTLIFKNNEFIFPVDGRICFADEHKTKNALIDILKPENEDIVIITSSDDKFVAEISAINTALWTLRNEK</sequence>
<evidence type="ECO:0000256" key="3">
    <source>
        <dbReference type="ARBA" id="ARBA00022840"/>
    </source>
</evidence>
<dbReference type="GO" id="GO:0005524">
    <property type="term" value="F:ATP binding"/>
    <property type="evidence" value="ECO:0007669"/>
    <property type="project" value="UniProtKB-KW"/>
</dbReference>
<dbReference type="AlphaFoldDB" id="K0BCP3"/>
<dbReference type="eggNOG" id="arCOG02103">
    <property type="taxonomic scope" value="Archaea"/>
</dbReference>
<protein>
    <recommendedName>
        <fullName evidence="5">DUF4443 domain-containing protein</fullName>
    </recommendedName>
</protein>
<keyword evidence="2" id="KW-0547">Nucleotide-binding</keyword>
<dbReference type="InterPro" id="IPR036388">
    <property type="entry name" value="WH-like_DNA-bd_sf"/>
</dbReference>
<dbReference type="EMBL" id="CP003843">
    <property type="protein sequence ID" value="AFS82790.1"/>
    <property type="molecule type" value="Genomic_DNA"/>
</dbReference>
<gene>
    <name evidence="6" type="ORF">NSED_04930</name>
</gene>
<feature type="domain" description="DUF4443" evidence="5">
    <location>
        <begin position="111"/>
        <end position="209"/>
    </location>
</feature>
<evidence type="ECO:0000313" key="7">
    <source>
        <dbReference type="Proteomes" id="UP000006100"/>
    </source>
</evidence>
<dbReference type="GO" id="GO:0005737">
    <property type="term" value="C:cytoplasm"/>
    <property type="evidence" value="ECO:0007669"/>
    <property type="project" value="InterPro"/>
</dbReference>
<evidence type="ECO:0000256" key="1">
    <source>
        <dbReference type="ARBA" id="ARBA00022598"/>
    </source>
</evidence>
<dbReference type="HOGENOM" id="CLU_114386_0_0_2"/>
<dbReference type="SUPFAM" id="SSF46785">
    <property type="entry name" value="Winged helix' DNA-binding domain"/>
    <property type="match status" value="1"/>
</dbReference>
<dbReference type="InterPro" id="IPR004115">
    <property type="entry name" value="GAD-like_sf"/>
</dbReference>
<dbReference type="Proteomes" id="UP000006100">
    <property type="component" value="Chromosome"/>
</dbReference>